<dbReference type="EMBL" id="LT629701">
    <property type="protein sequence ID" value="SDN65816.1"/>
    <property type="molecule type" value="Genomic_DNA"/>
</dbReference>
<evidence type="ECO:0000313" key="1">
    <source>
        <dbReference type="EMBL" id="SDN65816.1"/>
    </source>
</evidence>
<protein>
    <submittedName>
        <fullName evidence="1">Uncharacterized protein</fullName>
    </submittedName>
</protein>
<dbReference type="RefSeq" id="WP_030428432.1">
    <property type="nucleotide sequence ID" value="NZ_JOEF01000004.1"/>
</dbReference>
<name>A0A1H0D741_ALLAB</name>
<dbReference type="AlphaFoldDB" id="A0A1H0D741"/>
<reference evidence="1 2" key="1">
    <citation type="submission" date="2016-10" db="EMBL/GenBank/DDBJ databases">
        <authorList>
            <person name="de Groot N.N."/>
        </authorList>
    </citation>
    <scope>NUCLEOTIDE SEQUENCE [LARGE SCALE GENOMIC DNA]</scope>
    <source>
        <strain evidence="1 2">DSM 44149</strain>
    </source>
</reference>
<dbReference type="OrthoDB" id="3707645at2"/>
<organism evidence="1 2">
    <name type="scientific">Allokutzneria albata</name>
    <name type="common">Kibdelosporangium albatum</name>
    <dbReference type="NCBI Taxonomy" id="211114"/>
    <lineage>
        <taxon>Bacteria</taxon>
        <taxon>Bacillati</taxon>
        <taxon>Actinomycetota</taxon>
        <taxon>Actinomycetes</taxon>
        <taxon>Pseudonocardiales</taxon>
        <taxon>Pseudonocardiaceae</taxon>
        <taxon>Allokutzneria</taxon>
    </lineage>
</organism>
<gene>
    <name evidence="1" type="ORF">SAMN04489726_7620</name>
</gene>
<keyword evidence="2" id="KW-1185">Reference proteome</keyword>
<dbReference type="Proteomes" id="UP000183376">
    <property type="component" value="Chromosome I"/>
</dbReference>
<accession>A0A1H0D741</accession>
<evidence type="ECO:0000313" key="2">
    <source>
        <dbReference type="Proteomes" id="UP000183376"/>
    </source>
</evidence>
<sequence length="92" mass="10372">MLDTKAIRSMLTDQLSADDSYRLSEADHVEFLKELERIGNLVTAVKVDAARQAEERGLHTRHGRKDLSVLLRSTLNLNQAEAKRLSHLGSFL</sequence>
<proteinExistence type="predicted"/>
<dbReference type="STRING" id="211114.SAMN04489726_7620"/>